<feature type="non-terminal residue" evidence="1">
    <location>
        <position position="92"/>
    </location>
</feature>
<dbReference type="RefSeq" id="XP_014143437.1">
    <property type="nucleotide sequence ID" value="XM_014287962.1"/>
</dbReference>
<gene>
    <name evidence="1" type="ORF">SARC_17954</name>
</gene>
<dbReference type="GeneID" id="25918458"/>
<protein>
    <submittedName>
        <fullName evidence="1">Uncharacterized protein</fullName>
    </submittedName>
</protein>
<accession>A0A0L0EYL1</accession>
<dbReference type="EMBL" id="KQ254533">
    <property type="protein sequence ID" value="KNC69535.1"/>
    <property type="molecule type" value="Genomic_DNA"/>
</dbReference>
<proteinExistence type="predicted"/>
<organism evidence="1 2">
    <name type="scientific">Sphaeroforma arctica JP610</name>
    <dbReference type="NCBI Taxonomy" id="667725"/>
    <lineage>
        <taxon>Eukaryota</taxon>
        <taxon>Ichthyosporea</taxon>
        <taxon>Ichthyophonida</taxon>
        <taxon>Sphaeroforma</taxon>
    </lineage>
</organism>
<keyword evidence="2" id="KW-1185">Reference proteome</keyword>
<evidence type="ECO:0000313" key="1">
    <source>
        <dbReference type="EMBL" id="KNC69535.1"/>
    </source>
</evidence>
<dbReference type="AlphaFoldDB" id="A0A0L0EYL1"/>
<dbReference type="Proteomes" id="UP000054560">
    <property type="component" value="Unassembled WGS sequence"/>
</dbReference>
<sequence length="92" mass="10088">MYLGETNFGTDIFPSEARLRPHVPLPRCGDRANQVHSTAKTRANELPKSARDSTAPVLCDLGAMDRLLGTSLAHLFPVSPELRQELAPSFTK</sequence>
<name>A0A0L0EYL1_9EUKA</name>
<evidence type="ECO:0000313" key="2">
    <source>
        <dbReference type="Proteomes" id="UP000054560"/>
    </source>
</evidence>
<reference evidence="1 2" key="1">
    <citation type="submission" date="2011-02" db="EMBL/GenBank/DDBJ databases">
        <title>The Genome Sequence of Sphaeroforma arctica JP610.</title>
        <authorList>
            <consortium name="The Broad Institute Genome Sequencing Platform"/>
            <person name="Russ C."/>
            <person name="Cuomo C."/>
            <person name="Young S.K."/>
            <person name="Zeng Q."/>
            <person name="Gargeya S."/>
            <person name="Alvarado L."/>
            <person name="Berlin A."/>
            <person name="Chapman S.B."/>
            <person name="Chen Z."/>
            <person name="Freedman E."/>
            <person name="Gellesch M."/>
            <person name="Goldberg J."/>
            <person name="Griggs A."/>
            <person name="Gujja S."/>
            <person name="Heilman E."/>
            <person name="Heiman D."/>
            <person name="Howarth C."/>
            <person name="Mehta T."/>
            <person name="Neiman D."/>
            <person name="Pearson M."/>
            <person name="Roberts A."/>
            <person name="Saif S."/>
            <person name="Shea T."/>
            <person name="Shenoy N."/>
            <person name="Sisk P."/>
            <person name="Stolte C."/>
            <person name="Sykes S."/>
            <person name="White J."/>
            <person name="Yandava C."/>
            <person name="Burger G."/>
            <person name="Gray M.W."/>
            <person name="Holland P.W.H."/>
            <person name="King N."/>
            <person name="Lang F.B.F."/>
            <person name="Roger A.J."/>
            <person name="Ruiz-Trillo I."/>
            <person name="Haas B."/>
            <person name="Nusbaum C."/>
            <person name="Birren B."/>
        </authorList>
    </citation>
    <scope>NUCLEOTIDE SEQUENCE [LARGE SCALE GENOMIC DNA]</scope>
    <source>
        <strain evidence="1 2">JP610</strain>
    </source>
</reference>